<evidence type="ECO:0000313" key="5">
    <source>
        <dbReference type="EMBL" id="RDX40822.1"/>
    </source>
</evidence>
<name>A0A371CKK7_9APHY</name>
<feature type="compositionally biased region" description="Basic and acidic residues" evidence="3">
    <location>
        <begin position="178"/>
        <end position="188"/>
    </location>
</feature>
<dbReference type="Proteomes" id="UP000256964">
    <property type="component" value="Unassembled WGS sequence"/>
</dbReference>
<sequence length="203" mass="22410">MPVRPPRSKSSSVLEKRLGRSLSVDETLRLAAYARALKLRRTQQRIYKPRMELWDDGNSGVVTAVFELPGMGPDEVSVDVVDGRLIVSGERRQRALSKASTAHGHTGARSEDEDASPLVGRSGILQVRELKYGFFRRVLSVPTGCKTEDLDASMEHGMLTVSWPRAPKAVVHARNADDLPSHDTHDDVSTTPRFLGNHSARSM</sequence>
<dbReference type="InterPro" id="IPR002068">
    <property type="entry name" value="A-crystallin/Hsp20_dom"/>
</dbReference>
<dbReference type="AlphaFoldDB" id="A0A371CKK7"/>
<evidence type="ECO:0000313" key="6">
    <source>
        <dbReference type="Proteomes" id="UP000256964"/>
    </source>
</evidence>
<feature type="region of interest" description="Disordered" evidence="3">
    <location>
        <begin position="178"/>
        <end position="203"/>
    </location>
</feature>
<dbReference type="EMBL" id="KZ857535">
    <property type="protein sequence ID" value="RDX40822.1"/>
    <property type="molecule type" value="Genomic_DNA"/>
</dbReference>
<dbReference type="STRING" id="139420.A0A371CKK7"/>
<reference evidence="5 6" key="1">
    <citation type="journal article" date="2018" name="Biotechnol. Biofuels">
        <title>Integrative visual omics of the white-rot fungus Polyporus brumalis exposes the biotechnological potential of its oxidative enzymes for delignifying raw plant biomass.</title>
        <authorList>
            <person name="Miyauchi S."/>
            <person name="Rancon A."/>
            <person name="Drula E."/>
            <person name="Hage H."/>
            <person name="Chaduli D."/>
            <person name="Favel A."/>
            <person name="Grisel S."/>
            <person name="Henrissat B."/>
            <person name="Herpoel-Gimbert I."/>
            <person name="Ruiz-Duenas F.J."/>
            <person name="Chevret D."/>
            <person name="Hainaut M."/>
            <person name="Lin J."/>
            <person name="Wang M."/>
            <person name="Pangilinan J."/>
            <person name="Lipzen A."/>
            <person name="Lesage-Meessen L."/>
            <person name="Navarro D."/>
            <person name="Riley R."/>
            <person name="Grigoriev I.V."/>
            <person name="Zhou S."/>
            <person name="Raouche S."/>
            <person name="Rosso M.N."/>
        </authorList>
    </citation>
    <scope>NUCLEOTIDE SEQUENCE [LARGE SCALE GENOMIC DNA]</scope>
    <source>
        <strain evidence="5 6">BRFM 1820</strain>
    </source>
</reference>
<dbReference type="Gene3D" id="2.60.40.790">
    <property type="match status" value="1"/>
</dbReference>
<dbReference type="PROSITE" id="PS01031">
    <property type="entry name" value="SHSP"/>
    <property type="match status" value="1"/>
</dbReference>
<evidence type="ECO:0000256" key="1">
    <source>
        <dbReference type="PROSITE-ProRule" id="PRU00285"/>
    </source>
</evidence>
<protein>
    <submittedName>
        <fullName evidence="5">HSP20-like chaperone</fullName>
    </submittedName>
</protein>
<dbReference type="Pfam" id="PF00011">
    <property type="entry name" value="HSP20"/>
    <property type="match status" value="1"/>
</dbReference>
<dbReference type="OrthoDB" id="1431247at2759"/>
<organism evidence="5 6">
    <name type="scientific">Lentinus brumalis</name>
    <dbReference type="NCBI Taxonomy" id="2498619"/>
    <lineage>
        <taxon>Eukaryota</taxon>
        <taxon>Fungi</taxon>
        <taxon>Dikarya</taxon>
        <taxon>Basidiomycota</taxon>
        <taxon>Agaricomycotina</taxon>
        <taxon>Agaricomycetes</taxon>
        <taxon>Polyporales</taxon>
        <taxon>Polyporaceae</taxon>
        <taxon>Lentinus</taxon>
    </lineage>
</organism>
<evidence type="ECO:0000259" key="4">
    <source>
        <dbReference type="PROSITE" id="PS01031"/>
    </source>
</evidence>
<feature type="domain" description="SHSP" evidence="4">
    <location>
        <begin position="42"/>
        <end position="182"/>
    </location>
</feature>
<gene>
    <name evidence="5" type="ORF">OH76DRAFT_1412639</name>
</gene>
<accession>A0A371CKK7</accession>
<dbReference type="CDD" id="cd06464">
    <property type="entry name" value="ACD_sHsps-like"/>
    <property type="match status" value="1"/>
</dbReference>
<evidence type="ECO:0000256" key="3">
    <source>
        <dbReference type="SAM" id="MobiDB-lite"/>
    </source>
</evidence>
<dbReference type="SUPFAM" id="SSF49764">
    <property type="entry name" value="HSP20-like chaperones"/>
    <property type="match status" value="1"/>
</dbReference>
<keyword evidence="6" id="KW-1185">Reference proteome</keyword>
<evidence type="ECO:0000256" key="2">
    <source>
        <dbReference type="RuleBase" id="RU003616"/>
    </source>
</evidence>
<feature type="region of interest" description="Disordered" evidence="3">
    <location>
        <begin position="92"/>
        <end position="116"/>
    </location>
</feature>
<proteinExistence type="inferred from homology"/>
<dbReference type="InterPro" id="IPR008978">
    <property type="entry name" value="HSP20-like_chaperone"/>
</dbReference>
<comment type="similarity">
    <text evidence="1 2">Belongs to the small heat shock protein (HSP20) family.</text>
</comment>